<protein>
    <submittedName>
        <fullName evidence="1">Uncharacterized protein</fullName>
    </submittedName>
</protein>
<name>A0A4V6NPT5_9BACE</name>
<accession>A0A4V6NPT5</accession>
<reference evidence="1 2" key="1">
    <citation type="submission" date="2019-03" db="EMBL/GenBank/DDBJ databases">
        <title>Genomic Encyclopedia of Type Strains, Phase IV (KMG-IV): sequencing the most valuable type-strain genomes for metagenomic binning, comparative biology and taxonomic classification.</title>
        <authorList>
            <person name="Goeker M."/>
        </authorList>
    </citation>
    <scope>NUCLEOTIDE SEQUENCE [LARGE SCALE GENOMIC DNA]</scope>
    <source>
        <strain evidence="1 2">DSM 23917</strain>
    </source>
</reference>
<organism evidence="1 2">
    <name type="scientific">Prevotella heparinolytica</name>
    <dbReference type="NCBI Taxonomy" id="28113"/>
    <lineage>
        <taxon>Bacteria</taxon>
        <taxon>Pseudomonadati</taxon>
        <taxon>Bacteroidota</taxon>
        <taxon>Bacteroidia</taxon>
        <taxon>Bacteroidales</taxon>
        <taxon>Bacteroidaceae</taxon>
        <taxon>Bacteroides</taxon>
    </lineage>
</organism>
<dbReference type="AlphaFoldDB" id="A0A4V6NPT5"/>
<sequence length="69" mass="8215">MPAYNFLPAMRKKNLPPPANVNIIHQNITLRNHSVDVEHKLDVYINKHFGIHTYYPLFYKSYFFTTFST</sequence>
<evidence type="ECO:0000313" key="2">
    <source>
        <dbReference type="Proteomes" id="UP000295600"/>
    </source>
</evidence>
<evidence type="ECO:0000313" key="1">
    <source>
        <dbReference type="EMBL" id="TCO96307.1"/>
    </source>
</evidence>
<dbReference type="Proteomes" id="UP000295600">
    <property type="component" value="Unassembled WGS sequence"/>
</dbReference>
<dbReference type="EMBL" id="SLXB01000001">
    <property type="protein sequence ID" value="TCO96307.1"/>
    <property type="molecule type" value="Genomic_DNA"/>
</dbReference>
<proteinExistence type="predicted"/>
<gene>
    <name evidence="1" type="ORF">EV202_10178</name>
</gene>
<comment type="caution">
    <text evidence="1">The sequence shown here is derived from an EMBL/GenBank/DDBJ whole genome shotgun (WGS) entry which is preliminary data.</text>
</comment>